<evidence type="ECO:0000313" key="8">
    <source>
        <dbReference type="EMBL" id="KAK0637467.1"/>
    </source>
</evidence>
<dbReference type="Gene3D" id="3.30.465.10">
    <property type="match status" value="1"/>
</dbReference>
<reference evidence="8" key="1">
    <citation type="submission" date="2023-06" db="EMBL/GenBank/DDBJ databases">
        <title>Genome-scale phylogeny and comparative genomics of the fungal order Sordariales.</title>
        <authorList>
            <consortium name="Lawrence Berkeley National Laboratory"/>
            <person name="Hensen N."/>
            <person name="Bonometti L."/>
            <person name="Westerberg I."/>
            <person name="Brannstrom I.O."/>
            <person name="Guillou S."/>
            <person name="Cros-Aarteil S."/>
            <person name="Calhoun S."/>
            <person name="Haridas S."/>
            <person name="Kuo A."/>
            <person name="Mondo S."/>
            <person name="Pangilinan J."/>
            <person name="Riley R."/>
            <person name="LaButti K."/>
            <person name="Andreopoulos B."/>
            <person name="Lipzen A."/>
            <person name="Chen C."/>
            <person name="Yanf M."/>
            <person name="Daum C."/>
            <person name="Ng V."/>
            <person name="Clum A."/>
            <person name="Steindorff A."/>
            <person name="Ohm R."/>
            <person name="Martin F."/>
            <person name="Silar P."/>
            <person name="Natvig D."/>
            <person name="Lalanne C."/>
            <person name="Gautier V."/>
            <person name="Ament-velasquez S.L."/>
            <person name="Kruys A."/>
            <person name="Hutchinson M.I."/>
            <person name="Powell A.J."/>
            <person name="Barry K."/>
            <person name="Miller A.N."/>
            <person name="Grigoriev I.V."/>
            <person name="Debuchy R."/>
            <person name="Gladieux P."/>
            <person name="Thoren M.H."/>
            <person name="Johannesson H."/>
        </authorList>
    </citation>
    <scope>NUCLEOTIDE SEQUENCE</scope>
    <source>
        <strain evidence="8">SMH3391-2</strain>
    </source>
</reference>
<name>A0AA39XQD0_9PEZI</name>
<feature type="domain" description="FAD-binding PCMH-type" evidence="7">
    <location>
        <begin position="60"/>
        <end position="234"/>
    </location>
</feature>
<keyword evidence="9" id="KW-1185">Reference proteome</keyword>
<dbReference type="EMBL" id="JAULSR010000001">
    <property type="protein sequence ID" value="KAK0637467.1"/>
    <property type="molecule type" value="Genomic_DNA"/>
</dbReference>
<comment type="caution">
    <text evidence="8">The sequence shown here is derived from an EMBL/GenBank/DDBJ whole genome shotgun (WGS) entry which is preliminary data.</text>
</comment>
<dbReference type="GO" id="GO:0071949">
    <property type="term" value="F:FAD binding"/>
    <property type="evidence" value="ECO:0007669"/>
    <property type="project" value="InterPro"/>
</dbReference>
<dbReference type="InterPro" id="IPR016169">
    <property type="entry name" value="FAD-bd_PCMH_sub2"/>
</dbReference>
<comment type="similarity">
    <text evidence="2">Belongs to the oxygen-dependent FAD-linked oxidoreductase family.</text>
</comment>
<dbReference type="InterPro" id="IPR050416">
    <property type="entry name" value="FAD-linked_Oxidoreductase"/>
</dbReference>
<dbReference type="Pfam" id="PF01565">
    <property type="entry name" value="FAD_binding_4"/>
    <property type="match status" value="1"/>
</dbReference>
<feature type="chain" id="PRO_5041208286" description="FAD-binding PCMH-type domain-containing protein" evidence="6">
    <location>
        <begin position="25"/>
        <end position="493"/>
    </location>
</feature>
<evidence type="ECO:0000256" key="6">
    <source>
        <dbReference type="SAM" id="SignalP"/>
    </source>
</evidence>
<dbReference type="PROSITE" id="PS51387">
    <property type="entry name" value="FAD_PCMH"/>
    <property type="match status" value="1"/>
</dbReference>
<dbReference type="PANTHER" id="PTHR42973:SF9">
    <property type="entry name" value="FAD-BINDING PCMH-TYPE DOMAIN-CONTAINING PROTEIN-RELATED"/>
    <property type="match status" value="1"/>
</dbReference>
<dbReference type="InterPro" id="IPR036318">
    <property type="entry name" value="FAD-bd_PCMH-like_sf"/>
</dbReference>
<proteinExistence type="inferred from homology"/>
<dbReference type="Proteomes" id="UP001174934">
    <property type="component" value="Unassembled WGS sequence"/>
</dbReference>
<keyword evidence="4" id="KW-0274">FAD</keyword>
<dbReference type="Gene3D" id="3.40.462.20">
    <property type="match status" value="1"/>
</dbReference>
<feature type="signal peptide" evidence="6">
    <location>
        <begin position="1"/>
        <end position="24"/>
    </location>
</feature>
<dbReference type="GO" id="GO:0016491">
    <property type="term" value="F:oxidoreductase activity"/>
    <property type="evidence" value="ECO:0007669"/>
    <property type="project" value="UniProtKB-KW"/>
</dbReference>
<sequence length="493" mass="54328">MRFHALPILTTLLSLTFNPLPTSASLPANITADLGQYLSPGAQIVLPGSSNFPFYDERWSDGGRPIYGPVVVVATEKDVSVSVKYANAHKVPFLATTAGHGTWWGLAAFDGGLVIYMRNLNKLEVLPDGKSAIIGGGIIVDEVIHGLWPYGKQTTTGACNCVSVAGPALGGGHGYFQGQYGNLGDQVISARVVLASGEVVTADETRNADLYWALRGAGHNFGIVTEFRYRIHDIVEPTWAYEFLIFDHSKVEEIYTVSNEMMESQPPQAILWSTWVMNVTIDPVHPIVNYSIFYNGPYDKLREFTQPLHALKPLSSLSGTTPYPELTTLTGQQVGSVLCGYQGSVKEFPFDVVKYDVPGILKWWDIYSAGIKAEPALDKTFCLLEGYSWQAVQAVPAASTAFPHRQQRLLLSPVVTYDFTANTTLDDVATSWGEAMRAAGRGKFKPRSYVNYASGDETLQALYGYEPWRLARLRQLKKKYDPKGQFNFYAGIH</sequence>
<evidence type="ECO:0000313" key="9">
    <source>
        <dbReference type="Proteomes" id="UP001174934"/>
    </source>
</evidence>
<keyword evidence="3" id="KW-0285">Flavoprotein</keyword>
<evidence type="ECO:0000256" key="2">
    <source>
        <dbReference type="ARBA" id="ARBA00005466"/>
    </source>
</evidence>
<evidence type="ECO:0000259" key="7">
    <source>
        <dbReference type="PROSITE" id="PS51387"/>
    </source>
</evidence>
<dbReference type="SUPFAM" id="SSF56176">
    <property type="entry name" value="FAD-binding/transporter-associated domain-like"/>
    <property type="match status" value="1"/>
</dbReference>
<dbReference type="Gene3D" id="3.30.43.10">
    <property type="entry name" value="Uridine Diphospho-n-acetylenolpyruvylglucosamine Reductase, domain 2"/>
    <property type="match status" value="1"/>
</dbReference>
<organism evidence="8 9">
    <name type="scientific">Bombardia bombarda</name>
    <dbReference type="NCBI Taxonomy" id="252184"/>
    <lineage>
        <taxon>Eukaryota</taxon>
        <taxon>Fungi</taxon>
        <taxon>Dikarya</taxon>
        <taxon>Ascomycota</taxon>
        <taxon>Pezizomycotina</taxon>
        <taxon>Sordariomycetes</taxon>
        <taxon>Sordariomycetidae</taxon>
        <taxon>Sordariales</taxon>
        <taxon>Lasiosphaeriaceae</taxon>
        <taxon>Bombardia</taxon>
    </lineage>
</organism>
<dbReference type="InterPro" id="IPR006094">
    <property type="entry name" value="Oxid_FAD_bind_N"/>
</dbReference>
<comment type="cofactor">
    <cofactor evidence="1">
        <name>FAD</name>
        <dbReference type="ChEBI" id="CHEBI:57692"/>
    </cofactor>
</comment>
<evidence type="ECO:0000256" key="3">
    <source>
        <dbReference type="ARBA" id="ARBA00022630"/>
    </source>
</evidence>
<keyword evidence="5" id="KW-0560">Oxidoreductase</keyword>
<evidence type="ECO:0000256" key="4">
    <source>
        <dbReference type="ARBA" id="ARBA00022827"/>
    </source>
</evidence>
<dbReference type="InterPro" id="IPR016167">
    <property type="entry name" value="FAD-bd_PCMH_sub1"/>
</dbReference>
<evidence type="ECO:0000256" key="1">
    <source>
        <dbReference type="ARBA" id="ARBA00001974"/>
    </source>
</evidence>
<dbReference type="AlphaFoldDB" id="A0AA39XQD0"/>
<evidence type="ECO:0000256" key="5">
    <source>
        <dbReference type="ARBA" id="ARBA00023002"/>
    </source>
</evidence>
<keyword evidence="6" id="KW-0732">Signal</keyword>
<dbReference type="Pfam" id="PF08031">
    <property type="entry name" value="BBE"/>
    <property type="match status" value="1"/>
</dbReference>
<protein>
    <recommendedName>
        <fullName evidence="7">FAD-binding PCMH-type domain-containing protein</fullName>
    </recommendedName>
</protein>
<dbReference type="InterPro" id="IPR012951">
    <property type="entry name" value="BBE"/>
</dbReference>
<dbReference type="InterPro" id="IPR016166">
    <property type="entry name" value="FAD-bd_PCMH"/>
</dbReference>
<accession>A0AA39XQD0</accession>
<gene>
    <name evidence="8" type="ORF">B0T17DRAFT_483777</name>
</gene>
<dbReference type="PANTHER" id="PTHR42973">
    <property type="entry name" value="BINDING OXIDOREDUCTASE, PUTATIVE (AFU_ORTHOLOGUE AFUA_1G17690)-RELATED"/>
    <property type="match status" value="1"/>
</dbReference>